<organism evidence="3 4">
    <name type="scientific">Bradyrhizobium centrolobii</name>
    <dbReference type="NCBI Taxonomy" id="1505087"/>
    <lineage>
        <taxon>Bacteria</taxon>
        <taxon>Pseudomonadati</taxon>
        <taxon>Pseudomonadota</taxon>
        <taxon>Alphaproteobacteria</taxon>
        <taxon>Hyphomicrobiales</taxon>
        <taxon>Nitrobacteraceae</taxon>
        <taxon>Bradyrhizobium</taxon>
    </lineage>
</organism>
<dbReference type="GO" id="GO:0003700">
    <property type="term" value="F:DNA-binding transcription factor activity"/>
    <property type="evidence" value="ECO:0007669"/>
    <property type="project" value="InterPro"/>
</dbReference>
<dbReference type="EMBL" id="LUUB01000131">
    <property type="protein sequence ID" value="OAE96336.1"/>
    <property type="molecule type" value="Genomic_DNA"/>
</dbReference>
<dbReference type="SUPFAM" id="SSF46785">
    <property type="entry name" value="Winged helix' DNA-binding domain"/>
    <property type="match status" value="1"/>
</dbReference>
<keyword evidence="4" id="KW-1185">Reference proteome</keyword>
<gene>
    <name evidence="3" type="ORF">AYJ54_36895</name>
</gene>
<feature type="region of interest" description="Disordered" evidence="1">
    <location>
        <begin position="170"/>
        <end position="221"/>
    </location>
</feature>
<evidence type="ECO:0000313" key="4">
    <source>
        <dbReference type="Proteomes" id="UP000076959"/>
    </source>
</evidence>
<protein>
    <recommendedName>
        <fullName evidence="2">HTH marR-type domain-containing protein</fullName>
    </recommendedName>
</protein>
<reference evidence="3 4" key="1">
    <citation type="submission" date="2016-03" db="EMBL/GenBank/DDBJ databases">
        <title>Draft Genome Sequence of the Strain BR 10245 (Bradyrhizobium sp.) isolated from nodules of Centrolobium paraense.</title>
        <authorList>
            <person name="Simoes-Araujo J.L.Sr."/>
            <person name="Barauna A.C."/>
            <person name="Silva K."/>
            <person name="Zilli J.E."/>
        </authorList>
    </citation>
    <scope>NUCLEOTIDE SEQUENCE [LARGE SCALE GENOMIC DNA]</scope>
    <source>
        <strain evidence="3 4">BR 10245</strain>
    </source>
</reference>
<evidence type="ECO:0000259" key="2">
    <source>
        <dbReference type="PROSITE" id="PS50995"/>
    </source>
</evidence>
<feature type="compositionally biased region" description="Basic residues" evidence="1">
    <location>
        <begin position="207"/>
        <end position="221"/>
    </location>
</feature>
<dbReference type="InterPro" id="IPR036388">
    <property type="entry name" value="WH-like_DNA-bd_sf"/>
</dbReference>
<sequence length="221" mass="24584">MDVNRDAIDKFAGEWATEWPALDVSHLQTVGRIWRISEHLRRRFEVWLQPHGLNWETFDVIVSLLRRGAPYRMRPTELSEACLLTSGAMTNRLDRVERAGLIVRRPAPDDRRSVQVELTPKGIALADQVIQPHFTAARQLLECLDDKQRQTLAHLLREVLTTLEPANDAAAGSNRVTKASSGAPAVAGDVPPRRSRLGPAAGEGHSASKRTTKGKRARRPA</sequence>
<dbReference type="AlphaFoldDB" id="A0A176Y5H9"/>
<comment type="caution">
    <text evidence="3">The sequence shown here is derived from an EMBL/GenBank/DDBJ whole genome shotgun (WGS) entry which is preliminary data.</text>
</comment>
<evidence type="ECO:0000313" key="3">
    <source>
        <dbReference type="EMBL" id="OAE96336.1"/>
    </source>
</evidence>
<dbReference type="InterPro" id="IPR000835">
    <property type="entry name" value="HTH_MarR-typ"/>
</dbReference>
<accession>A0A176Y5H9</accession>
<feature type="domain" description="HTH marR-type" evidence="2">
    <location>
        <begin position="26"/>
        <end position="161"/>
    </location>
</feature>
<dbReference type="InterPro" id="IPR036390">
    <property type="entry name" value="WH_DNA-bd_sf"/>
</dbReference>
<proteinExistence type="predicted"/>
<dbReference type="Pfam" id="PF12802">
    <property type="entry name" value="MarR_2"/>
    <property type="match status" value="1"/>
</dbReference>
<dbReference type="SMART" id="SM00347">
    <property type="entry name" value="HTH_MARR"/>
    <property type="match status" value="1"/>
</dbReference>
<dbReference type="PANTHER" id="PTHR33164:SF104">
    <property type="entry name" value="TRANSCRIPTIONAL REGULATORY PROTEIN"/>
    <property type="match status" value="1"/>
</dbReference>
<name>A0A176Y5H9_9BRAD</name>
<dbReference type="Gene3D" id="1.10.10.10">
    <property type="entry name" value="Winged helix-like DNA-binding domain superfamily/Winged helix DNA-binding domain"/>
    <property type="match status" value="1"/>
</dbReference>
<dbReference type="PANTHER" id="PTHR33164">
    <property type="entry name" value="TRANSCRIPTIONAL REGULATOR, MARR FAMILY"/>
    <property type="match status" value="1"/>
</dbReference>
<dbReference type="PRINTS" id="PR00598">
    <property type="entry name" value="HTHMARR"/>
</dbReference>
<dbReference type="GO" id="GO:0006950">
    <property type="term" value="P:response to stress"/>
    <property type="evidence" value="ECO:0007669"/>
    <property type="project" value="TreeGrafter"/>
</dbReference>
<dbReference type="STRING" id="1505087.AYJ54_36895"/>
<evidence type="ECO:0000256" key="1">
    <source>
        <dbReference type="SAM" id="MobiDB-lite"/>
    </source>
</evidence>
<dbReference type="Proteomes" id="UP000076959">
    <property type="component" value="Unassembled WGS sequence"/>
</dbReference>
<dbReference type="PROSITE" id="PS50995">
    <property type="entry name" value="HTH_MARR_2"/>
    <property type="match status" value="1"/>
</dbReference>
<dbReference type="InterPro" id="IPR039422">
    <property type="entry name" value="MarR/SlyA-like"/>
</dbReference>